<dbReference type="RefSeq" id="WP_147211878.1">
    <property type="nucleotide sequence ID" value="NZ_BJYM01000017.1"/>
</dbReference>
<dbReference type="Proteomes" id="UP000321558">
    <property type="component" value="Unassembled WGS sequence"/>
</dbReference>
<gene>
    <name evidence="1" type="ORF">OSO01_37260</name>
</gene>
<dbReference type="AlphaFoldDB" id="A0A511ZNH6"/>
<organism evidence="1 2">
    <name type="scientific">Oceanobacillus sojae</name>
    <dbReference type="NCBI Taxonomy" id="582851"/>
    <lineage>
        <taxon>Bacteria</taxon>
        <taxon>Bacillati</taxon>
        <taxon>Bacillota</taxon>
        <taxon>Bacilli</taxon>
        <taxon>Bacillales</taxon>
        <taxon>Bacillaceae</taxon>
        <taxon>Oceanobacillus</taxon>
    </lineage>
</organism>
<dbReference type="EMBL" id="BJYM01000017">
    <property type="protein sequence ID" value="GEN88987.1"/>
    <property type="molecule type" value="Genomic_DNA"/>
</dbReference>
<reference evidence="1 2" key="1">
    <citation type="submission" date="2019-07" db="EMBL/GenBank/DDBJ databases">
        <title>Whole genome shotgun sequence of Oceanobacillus sojae NBRC 105379.</title>
        <authorList>
            <person name="Hosoyama A."/>
            <person name="Uohara A."/>
            <person name="Ohji S."/>
            <person name="Ichikawa N."/>
        </authorList>
    </citation>
    <scope>NUCLEOTIDE SEQUENCE [LARGE SCALE GENOMIC DNA]</scope>
    <source>
        <strain evidence="1 2">NBRC 105379</strain>
    </source>
</reference>
<evidence type="ECO:0000313" key="1">
    <source>
        <dbReference type="EMBL" id="GEN88987.1"/>
    </source>
</evidence>
<protein>
    <recommendedName>
        <fullName evidence="3">Transcriptional regulator</fullName>
    </recommendedName>
</protein>
<comment type="caution">
    <text evidence="1">The sequence shown here is derived from an EMBL/GenBank/DDBJ whole genome shotgun (WGS) entry which is preliminary data.</text>
</comment>
<dbReference type="PIRSF" id="PIRSF011474">
    <property type="entry name" value="Glucitol_operon_activator"/>
    <property type="match status" value="1"/>
</dbReference>
<dbReference type="OrthoDB" id="9096700at2"/>
<dbReference type="InterPro" id="IPR009693">
    <property type="entry name" value="Glucitol_operon_activator"/>
</dbReference>
<dbReference type="STRING" id="582851.GCA_900162665_01822"/>
<proteinExistence type="predicted"/>
<evidence type="ECO:0008006" key="3">
    <source>
        <dbReference type="Google" id="ProtNLM"/>
    </source>
</evidence>
<dbReference type="Pfam" id="PF06923">
    <property type="entry name" value="GutM"/>
    <property type="match status" value="1"/>
</dbReference>
<evidence type="ECO:0000313" key="2">
    <source>
        <dbReference type="Proteomes" id="UP000321558"/>
    </source>
</evidence>
<keyword evidence="2" id="KW-1185">Reference proteome</keyword>
<sequence length="157" mass="18088">MFFIMLIIILAVGFIVQYLFGFVQIKHFTKHYTELREKGRVAIGRRPAIIRSGTLVLFQLNNKNEIEEARYMQGVTVFSRFKQLKGLEGKKMNKLKEEDFTGYNKLLTRAIIDAQHTFNVVQAGGEIERIPSPMMKAVNKVNKMFTKKGVKKHGLHS</sequence>
<accession>A0A511ZNH6</accession>
<name>A0A511ZNH6_9BACI</name>